<feature type="transmembrane region" description="Helical" evidence="9">
    <location>
        <begin position="184"/>
        <end position="206"/>
    </location>
</feature>
<proteinExistence type="inferred from homology"/>
<evidence type="ECO:0000313" key="10">
    <source>
        <dbReference type="EMBL" id="NGO39171.1"/>
    </source>
</evidence>
<dbReference type="Proteomes" id="UP000477311">
    <property type="component" value="Unassembled WGS sequence"/>
</dbReference>
<evidence type="ECO:0000256" key="8">
    <source>
        <dbReference type="ARBA" id="ARBA00047690"/>
    </source>
</evidence>
<dbReference type="GO" id="GO:0005886">
    <property type="term" value="C:plasma membrane"/>
    <property type="evidence" value="ECO:0007669"/>
    <property type="project" value="UniProtKB-SubCell"/>
</dbReference>
<name>A0A6M1RUS8_9BACT</name>
<evidence type="ECO:0000256" key="5">
    <source>
        <dbReference type="ARBA" id="ARBA00022989"/>
    </source>
</evidence>
<feature type="transmembrane region" description="Helical" evidence="9">
    <location>
        <begin position="286"/>
        <end position="303"/>
    </location>
</feature>
<dbReference type="NCBIfam" id="TIGR01473">
    <property type="entry name" value="cyoE_ctaB"/>
    <property type="match status" value="1"/>
</dbReference>
<comment type="subcellular location">
    <subcellularLocation>
        <location evidence="9">Cell membrane</location>
        <topology evidence="9">Multi-pass membrane protein</topology>
    </subcellularLocation>
    <subcellularLocation>
        <location evidence="1">Membrane</location>
        <topology evidence="1">Multi-pass membrane protein</topology>
    </subcellularLocation>
</comment>
<evidence type="ECO:0000256" key="6">
    <source>
        <dbReference type="ARBA" id="ARBA00023133"/>
    </source>
</evidence>
<dbReference type="PANTHER" id="PTHR43448:SF2">
    <property type="entry name" value="PROTOHEME IX FARNESYLTRANSFERASE, MITOCHONDRIAL"/>
    <property type="match status" value="1"/>
</dbReference>
<dbReference type="AlphaFoldDB" id="A0A6M1RUS8"/>
<dbReference type="GO" id="GO:0048034">
    <property type="term" value="P:heme O biosynthetic process"/>
    <property type="evidence" value="ECO:0007669"/>
    <property type="project" value="UniProtKB-UniRule"/>
</dbReference>
<comment type="pathway">
    <text evidence="9">Porphyrin-containing compound metabolism; heme O biosynthesis; heme O from protoheme: step 1/1.</text>
</comment>
<keyword evidence="2 9" id="KW-1003">Cell membrane</keyword>
<dbReference type="Pfam" id="PF01040">
    <property type="entry name" value="UbiA"/>
    <property type="match status" value="1"/>
</dbReference>
<keyword evidence="7 9" id="KW-0472">Membrane</keyword>
<reference evidence="10 11" key="1">
    <citation type="submission" date="2020-02" db="EMBL/GenBank/DDBJ databases">
        <title>Draft genome sequence of Limisphaera ngatamarikiensis NGM72.4T, a thermophilic Verrucomicrobia grouped in subdivision 3.</title>
        <authorList>
            <person name="Carere C.R."/>
            <person name="Steen J."/>
            <person name="Hugenholtz P."/>
            <person name="Stott M.B."/>
        </authorList>
    </citation>
    <scope>NUCLEOTIDE SEQUENCE [LARGE SCALE GENOMIC DNA]</scope>
    <source>
        <strain evidence="10 11">NGM72.4</strain>
    </source>
</reference>
<organism evidence="10 11">
    <name type="scientific">Limisphaera ngatamarikiensis</name>
    <dbReference type="NCBI Taxonomy" id="1324935"/>
    <lineage>
        <taxon>Bacteria</taxon>
        <taxon>Pseudomonadati</taxon>
        <taxon>Verrucomicrobiota</taxon>
        <taxon>Verrucomicrobiia</taxon>
        <taxon>Limisphaerales</taxon>
        <taxon>Limisphaeraceae</taxon>
        <taxon>Limisphaera</taxon>
    </lineage>
</organism>
<dbReference type="Gene3D" id="1.10.357.140">
    <property type="entry name" value="UbiA prenyltransferase"/>
    <property type="match status" value="1"/>
</dbReference>
<dbReference type="GO" id="GO:0008495">
    <property type="term" value="F:protoheme IX farnesyltransferase activity"/>
    <property type="evidence" value="ECO:0007669"/>
    <property type="project" value="UniProtKB-UniRule"/>
</dbReference>
<comment type="similarity">
    <text evidence="9">Belongs to the UbiA prenyltransferase family. Protoheme IX farnesyltransferase subfamily.</text>
</comment>
<feature type="transmembrane region" description="Helical" evidence="9">
    <location>
        <begin position="35"/>
        <end position="53"/>
    </location>
</feature>
<evidence type="ECO:0000256" key="1">
    <source>
        <dbReference type="ARBA" id="ARBA00004141"/>
    </source>
</evidence>
<feature type="transmembrane region" description="Helical" evidence="9">
    <location>
        <begin position="255"/>
        <end position="274"/>
    </location>
</feature>
<dbReference type="CDD" id="cd13957">
    <property type="entry name" value="PT_UbiA_Cox10"/>
    <property type="match status" value="1"/>
</dbReference>
<protein>
    <recommendedName>
        <fullName evidence="9">Protoheme IX farnesyltransferase</fullName>
        <ecNumber evidence="9">2.5.1.141</ecNumber>
    </recommendedName>
    <alternativeName>
        <fullName evidence="9">Heme B farnesyltransferase</fullName>
    </alternativeName>
    <alternativeName>
        <fullName evidence="9">Heme O synthase</fullName>
    </alternativeName>
</protein>
<evidence type="ECO:0000256" key="7">
    <source>
        <dbReference type="ARBA" id="ARBA00023136"/>
    </source>
</evidence>
<evidence type="ECO:0000256" key="3">
    <source>
        <dbReference type="ARBA" id="ARBA00022679"/>
    </source>
</evidence>
<dbReference type="EC" id="2.5.1.141" evidence="9"/>
<dbReference type="RefSeq" id="WP_165107029.1">
    <property type="nucleotide sequence ID" value="NZ_JAAKYA010000048.1"/>
</dbReference>
<accession>A0A6M1RUS8</accession>
<keyword evidence="11" id="KW-1185">Reference proteome</keyword>
<comment type="function">
    <text evidence="9">Converts heme B (protoheme IX) to heme O by substitution of the vinyl group on carbon 2 of heme B porphyrin ring with a hydroxyethyl farnesyl side group.</text>
</comment>
<evidence type="ECO:0000313" key="11">
    <source>
        <dbReference type="Proteomes" id="UP000477311"/>
    </source>
</evidence>
<keyword evidence="6 9" id="KW-0350">Heme biosynthesis</keyword>
<evidence type="ECO:0000256" key="9">
    <source>
        <dbReference type="HAMAP-Rule" id="MF_00154"/>
    </source>
</evidence>
<feature type="transmembrane region" description="Helical" evidence="9">
    <location>
        <begin position="104"/>
        <end position="124"/>
    </location>
</feature>
<dbReference type="InterPro" id="IPR000537">
    <property type="entry name" value="UbiA_prenyltransferase"/>
</dbReference>
<feature type="transmembrane region" description="Helical" evidence="9">
    <location>
        <begin position="59"/>
        <end position="83"/>
    </location>
</feature>
<keyword evidence="4 9" id="KW-0812">Transmembrane</keyword>
<comment type="caution">
    <text evidence="10">The sequence shown here is derived from an EMBL/GenBank/DDBJ whole genome shotgun (WGS) entry which is preliminary data.</text>
</comment>
<comment type="catalytic activity">
    <reaction evidence="8 9">
        <text>heme b + (2E,6E)-farnesyl diphosphate + H2O = Fe(II)-heme o + diphosphate</text>
        <dbReference type="Rhea" id="RHEA:28070"/>
        <dbReference type="ChEBI" id="CHEBI:15377"/>
        <dbReference type="ChEBI" id="CHEBI:33019"/>
        <dbReference type="ChEBI" id="CHEBI:60344"/>
        <dbReference type="ChEBI" id="CHEBI:60530"/>
        <dbReference type="ChEBI" id="CHEBI:175763"/>
        <dbReference type="EC" id="2.5.1.141"/>
    </reaction>
</comment>
<sequence length="307" mass="32820">MQSGYPVKTAESALARAVGRERSGWWYCWAELVKARLTSLVLLTTLVGFYLGLSGPVDGVRLVATLVGMALLAGGGAALNEWMERDADALMPRTRHRPLPAGQMQPVTALWAGTGMVVAGLGVLGVGAHGLAAVLGAVTLAAYLGLYTPLKRVTCWNTWVGAVPGALPPVVGWAAAAGSVPAEAWSLFGIVACWQMPHFYGIAWLYRDEYAQAGFRMLPQVDPDGRRTGRQAVLWTSLLVPVSLLPWWQGVVGSMYAGVAAVLGLAYLVTAICFARERSPGSARRLFLASIVYLPLLLVFLTIDKVR</sequence>
<evidence type="ECO:0000256" key="4">
    <source>
        <dbReference type="ARBA" id="ARBA00022692"/>
    </source>
</evidence>
<feature type="transmembrane region" description="Helical" evidence="9">
    <location>
        <begin position="130"/>
        <end position="147"/>
    </location>
</feature>
<gene>
    <name evidence="10" type="primary">cyoE</name>
    <name evidence="9" type="synonym">ctaB</name>
    <name evidence="10" type="ORF">G4L39_07140</name>
</gene>
<evidence type="ECO:0000256" key="2">
    <source>
        <dbReference type="ARBA" id="ARBA00022475"/>
    </source>
</evidence>
<dbReference type="PANTHER" id="PTHR43448">
    <property type="entry name" value="PROTOHEME IX FARNESYLTRANSFERASE, MITOCHONDRIAL"/>
    <property type="match status" value="1"/>
</dbReference>
<feature type="transmembrane region" description="Helical" evidence="9">
    <location>
        <begin position="159"/>
        <end position="178"/>
    </location>
</feature>
<keyword evidence="3 9" id="KW-0808">Transferase</keyword>
<keyword evidence="5 9" id="KW-1133">Transmembrane helix</keyword>
<dbReference type="InterPro" id="IPR006369">
    <property type="entry name" value="Protohaem_IX_farnesylTrfase"/>
</dbReference>
<dbReference type="HAMAP" id="MF_00154">
    <property type="entry name" value="CyoE_CtaB"/>
    <property type="match status" value="1"/>
</dbReference>
<feature type="transmembrane region" description="Helical" evidence="9">
    <location>
        <begin position="232"/>
        <end position="249"/>
    </location>
</feature>
<comment type="miscellaneous">
    <text evidence="9">Carbon 2 of the heme B porphyrin ring is defined according to the Fischer nomenclature.</text>
</comment>
<dbReference type="UniPathway" id="UPA00834">
    <property type="reaction ID" value="UER00712"/>
</dbReference>
<dbReference type="EMBL" id="JAAKYA010000048">
    <property type="protein sequence ID" value="NGO39171.1"/>
    <property type="molecule type" value="Genomic_DNA"/>
</dbReference>
<dbReference type="InterPro" id="IPR044878">
    <property type="entry name" value="UbiA_sf"/>
</dbReference>